<feature type="compositionally biased region" description="Basic and acidic residues" evidence="1">
    <location>
        <begin position="1"/>
        <end position="13"/>
    </location>
</feature>
<protein>
    <submittedName>
        <fullName evidence="2">Uncharacterized protein</fullName>
    </submittedName>
</protein>
<gene>
    <name evidence="2" type="ORF">VNI00_015763</name>
</gene>
<feature type="compositionally biased region" description="Gly residues" evidence="1">
    <location>
        <begin position="95"/>
        <end position="147"/>
    </location>
</feature>
<feature type="region of interest" description="Disordered" evidence="1">
    <location>
        <begin position="53"/>
        <end position="147"/>
    </location>
</feature>
<evidence type="ECO:0000256" key="1">
    <source>
        <dbReference type="SAM" id="MobiDB-lite"/>
    </source>
</evidence>
<reference evidence="2 3" key="1">
    <citation type="submission" date="2024-01" db="EMBL/GenBank/DDBJ databases">
        <title>A draft genome for a cacao thread blight-causing isolate of Paramarasmius palmivorus.</title>
        <authorList>
            <person name="Baruah I.K."/>
            <person name="Bukari Y."/>
            <person name="Amoako-Attah I."/>
            <person name="Meinhardt L.W."/>
            <person name="Bailey B.A."/>
            <person name="Cohen S.P."/>
        </authorList>
    </citation>
    <scope>NUCLEOTIDE SEQUENCE [LARGE SCALE GENOMIC DNA]</scope>
    <source>
        <strain evidence="2 3">GH-12</strain>
    </source>
</reference>
<evidence type="ECO:0000313" key="3">
    <source>
        <dbReference type="Proteomes" id="UP001383192"/>
    </source>
</evidence>
<dbReference type="Proteomes" id="UP001383192">
    <property type="component" value="Unassembled WGS sequence"/>
</dbReference>
<evidence type="ECO:0000313" key="2">
    <source>
        <dbReference type="EMBL" id="KAK7026036.1"/>
    </source>
</evidence>
<feature type="region of interest" description="Disordered" evidence="1">
    <location>
        <begin position="1"/>
        <end position="33"/>
    </location>
</feature>
<proteinExistence type="predicted"/>
<sequence length="147" mass="15058">MLAKTEDGRELIKRSRRRGRREGIDKVESGDDSDSALLRRFAEAVANEIMDGSGGWAWTHSRSRGGVVRDDSTFLNPSYPPPAYVHEDGGRYSWGSGGYDGGVGDSRGWSSGGDSGYGNSGDNGGISGGGDSGGSSSGGDSGGASSS</sequence>
<comment type="caution">
    <text evidence="2">The sequence shown here is derived from an EMBL/GenBank/DDBJ whole genome shotgun (WGS) entry which is preliminary data.</text>
</comment>
<name>A0AAW0BJG0_9AGAR</name>
<keyword evidence="3" id="KW-1185">Reference proteome</keyword>
<accession>A0AAW0BJG0</accession>
<dbReference type="EMBL" id="JAYKXP010000108">
    <property type="protein sequence ID" value="KAK7026036.1"/>
    <property type="molecule type" value="Genomic_DNA"/>
</dbReference>
<organism evidence="2 3">
    <name type="scientific">Paramarasmius palmivorus</name>
    <dbReference type="NCBI Taxonomy" id="297713"/>
    <lineage>
        <taxon>Eukaryota</taxon>
        <taxon>Fungi</taxon>
        <taxon>Dikarya</taxon>
        <taxon>Basidiomycota</taxon>
        <taxon>Agaricomycotina</taxon>
        <taxon>Agaricomycetes</taxon>
        <taxon>Agaricomycetidae</taxon>
        <taxon>Agaricales</taxon>
        <taxon>Marasmiineae</taxon>
        <taxon>Marasmiaceae</taxon>
        <taxon>Paramarasmius</taxon>
    </lineage>
</organism>
<dbReference type="AlphaFoldDB" id="A0AAW0BJG0"/>